<dbReference type="OrthoDB" id="7863511at2"/>
<dbReference type="AlphaFoldDB" id="A0A1G8ASP3"/>
<organism evidence="2 3">
    <name type="scientific">Propionivibrio dicarboxylicus</name>
    <dbReference type="NCBI Taxonomy" id="83767"/>
    <lineage>
        <taxon>Bacteria</taxon>
        <taxon>Pseudomonadati</taxon>
        <taxon>Pseudomonadota</taxon>
        <taxon>Betaproteobacteria</taxon>
        <taxon>Rhodocyclales</taxon>
        <taxon>Rhodocyclaceae</taxon>
        <taxon>Propionivibrio</taxon>
    </lineage>
</organism>
<evidence type="ECO:0000313" key="3">
    <source>
        <dbReference type="Proteomes" id="UP000198607"/>
    </source>
</evidence>
<dbReference type="PROSITE" id="PS51257">
    <property type="entry name" value="PROKAR_LIPOPROTEIN"/>
    <property type="match status" value="1"/>
</dbReference>
<dbReference type="Proteomes" id="UP000198607">
    <property type="component" value="Unassembled WGS sequence"/>
</dbReference>
<sequence>MKKLIPLAALALAACSTTAPVVGQFTSTKDEFMGQATASWTAGTMSIQSQAGITCTGALRRDSTVNGNGDLICSDGRTGTFVFTKSNEYGGSGFGTLSNGEKFRFLWGNTVGRRARCDQDPDGIACTRI</sequence>
<keyword evidence="3" id="KW-1185">Reference proteome</keyword>
<keyword evidence="1" id="KW-0732">Signal</keyword>
<protein>
    <recommendedName>
        <fullName evidence="4">Lipoprotein</fullName>
    </recommendedName>
</protein>
<feature type="chain" id="PRO_5011569049" description="Lipoprotein" evidence="1">
    <location>
        <begin position="20"/>
        <end position="129"/>
    </location>
</feature>
<gene>
    <name evidence="2" type="ORF">SAMN05660652_01480</name>
</gene>
<reference evidence="2 3" key="1">
    <citation type="submission" date="2016-10" db="EMBL/GenBank/DDBJ databases">
        <authorList>
            <person name="de Groot N.N."/>
        </authorList>
    </citation>
    <scope>NUCLEOTIDE SEQUENCE [LARGE SCALE GENOMIC DNA]</scope>
    <source>
        <strain evidence="2 3">DSM 5885</strain>
    </source>
</reference>
<name>A0A1G8ASP3_9RHOO</name>
<evidence type="ECO:0000313" key="2">
    <source>
        <dbReference type="EMBL" id="SDH23746.1"/>
    </source>
</evidence>
<feature type="signal peptide" evidence="1">
    <location>
        <begin position="1"/>
        <end position="19"/>
    </location>
</feature>
<evidence type="ECO:0000256" key="1">
    <source>
        <dbReference type="SAM" id="SignalP"/>
    </source>
</evidence>
<dbReference type="STRING" id="83767.SAMN05660652_01480"/>
<proteinExistence type="predicted"/>
<accession>A0A1G8ASP3</accession>
<dbReference type="RefSeq" id="WP_091936062.1">
    <property type="nucleotide sequence ID" value="NZ_FNCY01000004.1"/>
</dbReference>
<dbReference type="EMBL" id="FNCY01000004">
    <property type="protein sequence ID" value="SDH23746.1"/>
    <property type="molecule type" value="Genomic_DNA"/>
</dbReference>
<evidence type="ECO:0008006" key="4">
    <source>
        <dbReference type="Google" id="ProtNLM"/>
    </source>
</evidence>